<feature type="transmembrane region" description="Helical" evidence="4">
    <location>
        <begin position="136"/>
        <end position="154"/>
    </location>
</feature>
<proteinExistence type="predicted"/>
<dbReference type="InterPro" id="IPR050327">
    <property type="entry name" value="Proton-linked_MCT"/>
</dbReference>
<dbReference type="PANTHER" id="PTHR11360:SF308">
    <property type="entry name" value="BLL3089 PROTEIN"/>
    <property type="match status" value="1"/>
</dbReference>
<evidence type="ECO:0000313" key="7">
    <source>
        <dbReference type="Proteomes" id="UP000198588"/>
    </source>
</evidence>
<protein>
    <submittedName>
        <fullName evidence="6">Predicted arabinose efflux permease, MFS family</fullName>
    </submittedName>
</protein>
<feature type="transmembrane region" description="Helical" evidence="4">
    <location>
        <begin position="12"/>
        <end position="33"/>
    </location>
</feature>
<keyword evidence="2 4" id="KW-1133">Transmembrane helix</keyword>
<keyword evidence="3 4" id="KW-0472">Membrane</keyword>
<accession>A0A1G5ZNN0</accession>
<feature type="transmembrane region" description="Helical" evidence="4">
    <location>
        <begin position="166"/>
        <end position="185"/>
    </location>
</feature>
<dbReference type="InterPro" id="IPR020846">
    <property type="entry name" value="MFS_dom"/>
</dbReference>
<evidence type="ECO:0000256" key="3">
    <source>
        <dbReference type="ARBA" id="ARBA00023136"/>
    </source>
</evidence>
<dbReference type="InterPro" id="IPR011701">
    <property type="entry name" value="MFS"/>
</dbReference>
<dbReference type="SUPFAM" id="SSF103473">
    <property type="entry name" value="MFS general substrate transporter"/>
    <property type="match status" value="1"/>
</dbReference>
<feature type="transmembrane region" description="Helical" evidence="4">
    <location>
        <begin position="285"/>
        <end position="304"/>
    </location>
</feature>
<feature type="transmembrane region" description="Helical" evidence="4">
    <location>
        <begin position="77"/>
        <end position="96"/>
    </location>
</feature>
<sequence length="415" mass="43738">MPDRSALRKAIWGLGLTQIIGYGTLYYSFSILAPAMAREFGLTQGWVFGALSASLFAGSLFAPTAGRWADRFGAGRIMTIGSVAAATALALCAVSPGRVTFVLALLAMELASSFVLYSAAFVAIVQIGVLRPQRSITHLTLIAGFASTLFWPLTSALHTHLTWREVYLLFAVLNLGLCLPIHAWLMRLSRRHATVALQGEGRALAHEAGAPLDPRRGRVAFLLMLAGFATEGFVLSAILIHMVPLTAALGLGTAGLFVSTLFGPAQVASRLVNMLFGGRLQQTHLAVIAASLLTAGLCALLLTTPWLPGAFLFVFLFGLGSGLTSIVGGTLPLELFGREGYGARLGWASAARQFTSSFAPFALAFMMARTSVANSLWVLVVVAATGVIAFLAIALLRSRAGRVAFAIGGNPEEAT</sequence>
<dbReference type="AlphaFoldDB" id="A0A1G5ZNN0"/>
<reference evidence="6 7" key="1">
    <citation type="submission" date="2016-10" db="EMBL/GenBank/DDBJ databases">
        <authorList>
            <person name="de Groot N.N."/>
        </authorList>
    </citation>
    <scope>NUCLEOTIDE SEQUENCE [LARGE SCALE GENOMIC DNA]</scope>
    <source>
        <strain evidence="6 7">CGMCC 1.12097</strain>
    </source>
</reference>
<dbReference type="GO" id="GO:0022857">
    <property type="term" value="F:transmembrane transporter activity"/>
    <property type="evidence" value="ECO:0007669"/>
    <property type="project" value="InterPro"/>
</dbReference>
<dbReference type="NCBIfam" id="NF033733">
    <property type="entry name" value="MFS_ArsK"/>
    <property type="match status" value="1"/>
</dbReference>
<evidence type="ECO:0000256" key="1">
    <source>
        <dbReference type="ARBA" id="ARBA00022692"/>
    </source>
</evidence>
<dbReference type="OrthoDB" id="7200137at2"/>
<dbReference type="Gene3D" id="1.20.1250.20">
    <property type="entry name" value="MFS general substrate transporter like domains"/>
    <property type="match status" value="1"/>
</dbReference>
<feature type="transmembrane region" description="Helical" evidence="4">
    <location>
        <begin position="45"/>
        <end position="65"/>
    </location>
</feature>
<feature type="transmembrane region" description="Helical" evidence="4">
    <location>
        <begin position="246"/>
        <end position="265"/>
    </location>
</feature>
<feature type="transmembrane region" description="Helical" evidence="4">
    <location>
        <begin position="374"/>
        <end position="396"/>
    </location>
</feature>
<dbReference type="PANTHER" id="PTHR11360">
    <property type="entry name" value="MONOCARBOXYLATE TRANSPORTER"/>
    <property type="match status" value="1"/>
</dbReference>
<feature type="transmembrane region" description="Helical" evidence="4">
    <location>
        <begin position="102"/>
        <end position="124"/>
    </location>
</feature>
<feature type="transmembrane region" description="Helical" evidence="4">
    <location>
        <begin position="310"/>
        <end position="333"/>
    </location>
</feature>
<dbReference type="EMBL" id="FMXM01000023">
    <property type="protein sequence ID" value="SDA96177.1"/>
    <property type="molecule type" value="Genomic_DNA"/>
</dbReference>
<organism evidence="6 7">
    <name type="scientific">Mesorhizobium qingshengii</name>
    <dbReference type="NCBI Taxonomy" id="1165689"/>
    <lineage>
        <taxon>Bacteria</taxon>
        <taxon>Pseudomonadati</taxon>
        <taxon>Pseudomonadota</taxon>
        <taxon>Alphaproteobacteria</taxon>
        <taxon>Hyphomicrobiales</taxon>
        <taxon>Phyllobacteriaceae</taxon>
        <taxon>Mesorhizobium</taxon>
    </lineage>
</organism>
<name>A0A1G5ZNN0_9HYPH</name>
<dbReference type="InterPro" id="IPR036259">
    <property type="entry name" value="MFS_trans_sf"/>
</dbReference>
<feature type="transmembrane region" description="Helical" evidence="4">
    <location>
        <begin position="219"/>
        <end position="240"/>
    </location>
</feature>
<evidence type="ECO:0000256" key="4">
    <source>
        <dbReference type="SAM" id="Phobius"/>
    </source>
</evidence>
<feature type="domain" description="Major facilitator superfamily (MFS) profile" evidence="5">
    <location>
        <begin position="1"/>
        <end position="401"/>
    </location>
</feature>
<dbReference type="RefSeq" id="WP_091584939.1">
    <property type="nucleotide sequence ID" value="NZ_FMXM01000023.1"/>
</dbReference>
<evidence type="ECO:0000313" key="6">
    <source>
        <dbReference type="EMBL" id="SDA96177.1"/>
    </source>
</evidence>
<keyword evidence="1 4" id="KW-0812">Transmembrane</keyword>
<dbReference type="PROSITE" id="PS50850">
    <property type="entry name" value="MFS"/>
    <property type="match status" value="1"/>
</dbReference>
<evidence type="ECO:0000256" key="2">
    <source>
        <dbReference type="ARBA" id="ARBA00022989"/>
    </source>
</evidence>
<dbReference type="Pfam" id="PF07690">
    <property type="entry name" value="MFS_1"/>
    <property type="match status" value="1"/>
</dbReference>
<gene>
    <name evidence="6" type="ORF">SAMN02927914_05584</name>
</gene>
<dbReference type="STRING" id="1165689.SAMN02927914_05584"/>
<dbReference type="Proteomes" id="UP000198588">
    <property type="component" value="Unassembled WGS sequence"/>
</dbReference>
<evidence type="ECO:0000259" key="5">
    <source>
        <dbReference type="PROSITE" id="PS50850"/>
    </source>
</evidence>